<proteinExistence type="predicted"/>
<sequence length="221" mass="21387">MSTGLPVAPAAAATPVLIGGGAAIAVNGTPCTLTTIGHDGSGEVVGLTSAHCGGPGAVVAAGWSPDPLGSVAAADAGLDYAVIRFDAAKVAPIPDFAGFAIDGIGPDAAPGQQACKNSRINGVDCVTVSAAPAPEPHTVLLHVCGDPGDSGAPVTVGDLLVGMMRGGFPGGIRCPEKHVVASSVVRKIPDRAQPAVTSITAIIGDVNAKGGPGAGFVPVPR</sequence>
<accession>A0A1X2EL66</accession>
<reference evidence="1 2" key="1">
    <citation type="submission" date="2016-01" db="EMBL/GenBank/DDBJ databases">
        <title>The new phylogeny of the genus Mycobacterium.</title>
        <authorList>
            <person name="Tarcisio F."/>
            <person name="Conor M."/>
            <person name="Antonella G."/>
            <person name="Elisabetta G."/>
            <person name="Giulia F.S."/>
            <person name="Sara T."/>
            <person name="Anna F."/>
            <person name="Clotilde B."/>
            <person name="Roberto B."/>
            <person name="Veronica D.S."/>
            <person name="Fabio R."/>
            <person name="Monica P."/>
            <person name="Olivier J."/>
            <person name="Enrico T."/>
            <person name="Nicola S."/>
        </authorList>
    </citation>
    <scope>NUCLEOTIDE SEQUENCE [LARGE SCALE GENOMIC DNA]</scope>
    <source>
        <strain evidence="1 2">DSM 44153</strain>
    </source>
</reference>
<dbReference type="OrthoDB" id="4536940at2"/>
<dbReference type="STRING" id="1798.AWC30_07955"/>
<dbReference type="SUPFAM" id="SSF50494">
    <property type="entry name" value="Trypsin-like serine proteases"/>
    <property type="match status" value="1"/>
</dbReference>
<keyword evidence="2" id="KW-1185">Reference proteome</keyword>
<dbReference type="InterPro" id="IPR009003">
    <property type="entry name" value="Peptidase_S1_PA"/>
</dbReference>
<organism evidence="1 2">
    <name type="scientific">Mycolicibacillus trivialis</name>
    <dbReference type="NCBI Taxonomy" id="1798"/>
    <lineage>
        <taxon>Bacteria</taxon>
        <taxon>Bacillati</taxon>
        <taxon>Actinomycetota</taxon>
        <taxon>Actinomycetes</taxon>
        <taxon>Mycobacteriales</taxon>
        <taxon>Mycobacteriaceae</taxon>
        <taxon>Mycolicibacillus</taxon>
    </lineage>
</organism>
<gene>
    <name evidence="1" type="ORF">AWC30_07955</name>
</gene>
<comment type="caution">
    <text evidence="1">The sequence shown here is derived from an EMBL/GenBank/DDBJ whole genome shotgun (WGS) entry which is preliminary data.</text>
</comment>
<evidence type="ECO:0000313" key="2">
    <source>
        <dbReference type="Proteomes" id="UP000193090"/>
    </source>
</evidence>
<dbReference type="AlphaFoldDB" id="A0A1X2EL66"/>
<evidence type="ECO:0008006" key="3">
    <source>
        <dbReference type="Google" id="ProtNLM"/>
    </source>
</evidence>
<dbReference type="Proteomes" id="UP000193090">
    <property type="component" value="Unassembled WGS sequence"/>
</dbReference>
<dbReference type="EMBL" id="LQPZ01000017">
    <property type="protein sequence ID" value="ORX05758.1"/>
    <property type="molecule type" value="Genomic_DNA"/>
</dbReference>
<dbReference type="Gene3D" id="2.40.10.10">
    <property type="entry name" value="Trypsin-like serine proteases"/>
    <property type="match status" value="2"/>
</dbReference>
<evidence type="ECO:0000313" key="1">
    <source>
        <dbReference type="EMBL" id="ORX05758.1"/>
    </source>
</evidence>
<protein>
    <recommendedName>
        <fullName evidence="3">Peptidase</fullName>
    </recommendedName>
</protein>
<dbReference type="RefSeq" id="WP_085109600.1">
    <property type="nucleotide sequence ID" value="NZ_JACKSN010000024.1"/>
</dbReference>
<name>A0A1X2EL66_9MYCO</name>
<dbReference type="InterPro" id="IPR043504">
    <property type="entry name" value="Peptidase_S1_PA_chymotrypsin"/>
</dbReference>